<dbReference type="Gene3D" id="1.10.1130.10">
    <property type="entry name" value="Flavocytochrome C3, Chain A"/>
    <property type="match status" value="1"/>
</dbReference>
<comment type="caution">
    <text evidence="13">The sequence shown here is derived from an EMBL/GenBank/DDBJ whole genome shotgun (WGS) entry which is preliminary data.</text>
</comment>
<evidence type="ECO:0000256" key="3">
    <source>
        <dbReference type="ARBA" id="ARBA00013773"/>
    </source>
</evidence>
<organism evidence="13 14">
    <name type="scientific">Halarcobacter anaerophilus</name>
    <dbReference type="NCBI Taxonomy" id="877500"/>
    <lineage>
        <taxon>Bacteria</taxon>
        <taxon>Pseudomonadati</taxon>
        <taxon>Campylobacterota</taxon>
        <taxon>Epsilonproteobacteria</taxon>
        <taxon>Campylobacterales</taxon>
        <taxon>Arcobacteraceae</taxon>
        <taxon>Halarcobacter</taxon>
    </lineage>
</organism>
<evidence type="ECO:0000256" key="9">
    <source>
        <dbReference type="ARBA" id="ARBA00022982"/>
    </source>
</evidence>
<keyword evidence="6" id="KW-0479">Metal-binding</keyword>
<dbReference type="SUPFAM" id="SSF48695">
    <property type="entry name" value="Multiheme cytochromes"/>
    <property type="match status" value="1"/>
</dbReference>
<keyword evidence="8" id="KW-0574">Periplasm</keyword>
<evidence type="ECO:0000256" key="8">
    <source>
        <dbReference type="ARBA" id="ARBA00022764"/>
    </source>
</evidence>
<keyword evidence="10" id="KW-0408">Iron</keyword>
<comment type="subcellular location">
    <subcellularLocation>
        <location evidence="1">Periplasm</location>
    </subcellularLocation>
</comment>
<keyword evidence="9" id="KW-0249">Electron transport</keyword>
<evidence type="ECO:0000313" key="14">
    <source>
        <dbReference type="Proteomes" id="UP000290191"/>
    </source>
</evidence>
<keyword evidence="5" id="KW-0349">Heme</keyword>
<keyword evidence="14" id="KW-1185">Reference proteome</keyword>
<evidence type="ECO:0000256" key="6">
    <source>
        <dbReference type="ARBA" id="ARBA00022723"/>
    </source>
</evidence>
<evidence type="ECO:0000256" key="5">
    <source>
        <dbReference type="ARBA" id="ARBA00022617"/>
    </source>
</evidence>
<dbReference type="PANTHER" id="PTHR38604">
    <property type="entry name" value="PERIPLASMIC NITRATE REDUCTASE, ELECTRON TRANSFER SUBUNIT"/>
    <property type="match status" value="1"/>
</dbReference>
<dbReference type="InterPro" id="IPR036280">
    <property type="entry name" value="Multihaem_cyt_sf"/>
</dbReference>
<evidence type="ECO:0000256" key="1">
    <source>
        <dbReference type="ARBA" id="ARBA00004418"/>
    </source>
</evidence>
<evidence type="ECO:0000256" key="7">
    <source>
        <dbReference type="ARBA" id="ARBA00022729"/>
    </source>
</evidence>
<dbReference type="PANTHER" id="PTHR38604:SF1">
    <property type="entry name" value="PERIPLASMIC NITRATE REDUCTASE, ELECTRON TRANSFER SUBUNIT"/>
    <property type="match status" value="1"/>
</dbReference>
<protein>
    <recommendedName>
        <fullName evidence="3">Periplasmic nitrate reductase, electron transfer subunit</fullName>
    </recommendedName>
    <alternativeName>
        <fullName evidence="11">Diheme cytochrome c NapB</fullName>
    </alternativeName>
</protein>
<name>A0A4Q0Y3W9_9BACT</name>
<gene>
    <name evidence="13" type="ORF">CRV06_02625</name>
</gene>
<dbReference type="Pfam" id="PF03892">
    <property type="entry name" value="NapB"/>
    <property type="match status" value="2"/>
</dbReference>
<proteinExistence type="inferred from homology"/>
<dbReference type="Proteomes" id="UP000290191">
    <property type="component" value="Unassembled WGS sequence"/>
</dbReference>
<keyword evidence="4" id="KW-0813">Transport</keyword>
<dbReference type="InterPro" id="IPR005591">
    <property type="entry name" value="NapB"/>
</dbReference>
<dbReference type="RefSeq" id="WP_044417862.1">
    <property type="nucleotide sequence ID" value="NZ_CP041070.1"/>
</dbReference>
<evidence type="ECO:0000256" key="2">
    <source>
        <dbReference type="ARBA" id="ARBA00007368"/>
    </source>
</evidence>
<dbReference type="OrthoDB" id="13290at2"/>
<dbReference type="PROSITE" id="PS51257">
    <property type="entry name" value="PROKAR_LIPOPROTEIN"/>
    <property type="match status" value="1"/>
</dbReference>
<reference evidence="13 14" key="1">
    <citation type="submission" date="2017-10" db="EMBL/GenBank/DDBJ databases">
        <title>Genomics of the genus Arcobacter.</title>
        <authorList>
            <person name="Perez-Cataluna A."/>
            <person name="Figueras M.J."/>
        </authorList>
    </citation>
    <scope>NUCLEOTIDE SEQUENCE [LARGE SCALE GENOMIC DNA]</scope>
    <source>
        <strain evidence="13 14">DSM 24636</strain>
    </source>
</reference>
<dbReference type="GO" id="GO:0042597">
    <property type="term" value="C:periplasmic space"/>
    <property type="evidence" value="ECO:0007669"/>
    <property type="project" value="UniProtKB-SubCell"/>
</dbReference>
<dbReference type="EMBL" id="PDKO01000001">
    <property type="protein sequence ID" value="RXJ64867.1"/>
    <property type="molecule type" value="Genomic_DNA"/>
</dbReference>
<dbReference type="GO" id="GO:0046872">
    <property type="term" value="F:metal ion binding"/>
    <property type="evidence" value="ECO:0007669"/>
    <property type="project" value="UniProtKB-KW"/>
</dbReference>
<feature type="region of interest" description="Disordered" evidence="12">
    <location>
        <begin position="185"/>
        <end position="210"/>
    </location>
</feature>
<dbReference type="STRING" id="877500.GCA_000935065_02149"/>
<comment type="similarity">
    <text evidence="2">Belongs to the NapB family.</text>
</comment>
<evidence type="ECO:0000313" key="13">
    <source>
        <dbReference type="EMBL" id="RXJ64867.1"/>
    </source>
</evidence>
<dbReference type="GO" id="GO:0009061">
    <property type="term" value="P:anaerobic respiration"/>
    <property type="evidence" value="ECO:0007669"/>
    <property type="project" value="InterPro"/>
</dbReference>
<keyword evidence="7" id="KW-0732">Signal</keyword>
<evidence type="ECO:0000256" key="11">
    <source>
        <dbReference type="ARBA" id="ARBA00031832"/>
    </source>
</evidence>
<accession>A0A4Q0Y3W9</accession>
<evidence type="ECO:0000256" key="4">
    <source>
        <dbReference type="ARBA" id="ARBA00022448"/>
    </source>
</evidence>
<dbReference type="AlphaFoldDB" id="A0A4Q0Y3W9"/>
<evidence type="ECO:0000256" key="12">
    <source>
        <dbReference type="SAM" id="MobiDB-lite"/>
    </source>
</evidence>
<sequence>MKLVTKLGLGLAVTSFIVFIGCSKAQPTYSEESLGLRKDNLYNEDKVVPEETHYSKVAPSTGGKTFKRAFQDAPPMIPHDVEGMLPITINNNQCVSCHSPEVAPSLGALPYPNSHMINFRPDTSLAKDGKITKNGKEIDNTSSEKLANVSIKHLNKLSSARFNCTQCHAPQSKGELVGNTFQPDFTDKEGNKKSSWSGSKLTEGLNTLME</sequence>
<evidence type="ECO:0000256" key="10">
    <source>
        <dbReference type="ARBA" id="ARBA00023004"/>
    </source>
</evidence>